<keyword evidence="7" id="KW-1133">Transmembrane helix</keyword>
<evidence type="ECO:0000256" key="10">
    <source>
        <dbReference type="ARBA" id="ARBA00023136"/>
    </source>
</evidence>
<evidence type="ECO:0000256" key="2">
    <source>
        <dbReference type="ARBA" id="ARBA00022448"/>
    </source>
</evidence>
<evidence type="ECO:0000259" key="11">
    <source>
        <dbReference type="PROSITE" id="PS50004"/>
    </source>
</evidence>
<sequence length="470" mass="50967">MSATIFPEAHWADAGFLNEIVKLLWPNINAGAGTMIKQIAEPMFGTMLPAPLNSLFFDKIDLGTVPMVFSNIDVHKVEGGIKLDLDLDWQGDCDIEMNGGSLVPKIGVEHVKLAGRLSILLCPLTNVIPLIGAAQVAFINQPSLKLSYTDAAHIANLGLIDSTVRKIVLSIISSMAVLPNRFFVKLDPTTDWFKAYQHPEGILRLTVESAQNLGEEKEGKNFFKKLVHDVPDCFAKVKAGGVEWKTKAIKNNRHPEWNETQDFLISDEDQVIEVDINDDDTLSDDNIGIAGVAVKTLMGSEGKRLELDLVHKEDKTDGKVTVSGKWLKFVPEWIAPAEVGDNEIAGLVTILVARVLGIEGKREDLKPAVKVTWGDKTFQTAVPMDNPGVDLNNPGYDVVYRVPIVKGIDLAGGVPIKIALLNAGQETGSVEIGLDQVLGAPGLALENEFALNGSSAKVRAGIYVRGTRLA</sequence>
<dbReference type="Gene3D" id="2.60.40.150">
    <property type="entry name" value="C2 domain"/>
    <property type="match status" value="1"/>
</dbReference>
<dbReference type="GO" id="GO:0006869">
    <property type="term" value="P:lipid transport"/>
    <property type="evidence" value="ECO:0007669"/>
    <property type="project" value="UniProtKB-KW"/>
</dbReference>
<keyword evidence="8" id="KW-0445">Lipid transport</keyword>
<dbReference type="AlphaFoldDB" id="A0AAN7BIH5"/>
<reference evidence="13" key="1">
    <citation type="journal article" date="2023" name="Mol. Phylogenet. Evol.">
        <title>Genome-scale phylogeny and comparative genomics of the fungal order Sordariales.</title>
        <authorList>
            <person name="Hensen N."/>
            <person name="Bonometti L."/>
            <person name="Westerberg I."/>
            <person name="Brannstrom I.O."/>
            <person name="Guillou S."/>
            <person name="Cros-Aarteil S."/>
            <person name="Calhoun S."/>
            <person name="Haridas S."/>
            <person name="Kuo A."/>
            <person name="Mondo S."/>
            <person name="Pangilinan J."/>
            <person name="Riley R."/>
            <person name="LaButti K."/>
            <person name="Andreopoulos B."/>
            <person name="Lipzen A."/>
            <person name="Chen C."/>
            <person name="Yan M."/>
            <person name="Daum C."/>
            <person name="Ng V."/>
            <person name="Clum A."/>
            <person name="Steindorff A."/>
            <person name="Ohm R.A."/>
            <person name="Martin F."/>
            <person name="Silar P."/>
            <person name="Natvig D.O."/>
            <person name="Lalanne C."/>
            <person name="Gautier V."/>
            <person name="Ament-Velasquez S.L."/>
            <person name="Kruys A."/>
            <person name="Hutchinson M.I."/>
            <person name="Powell A.J."/>
            <person name="Barry K."/>
            <person name="Miller A.N."/>
            <person name="Grigoriev I.V."/>
            <person name="Debuchy R."/>
            <person name="Gladieux P."/>
            <person name="Hiltunen Thoren M."/>
            <person name="Johannesson H."/>
        </authorList>
    </citation>
    <scope>NUCLEOTIDE SEQUENCE</scope>
    <source>
        <strain evidence="13">CBS 990.96</strain>
    </source>
</reference>
<dbReference type="GO" id="GO:0012505">
    <property type="term" value="C:endomembrane system"/>
    <property type="evidence" value="ECO:0007669"/>
    <property type="project" value="UniProtKB-ARBA"/>
</dbReference>
<dbReference type="InterPro" id="IPR000008">
    <property type="entry name" value="C2_dom"/>
</dbReference>
<keyword evidence="6" id="KW-0106">Calcium</keyword>
<dbReference type="PANTHER" id="PTHR45761">
    <property type="entry name" value="EXTENDED SYNAPTOTAGMIN-LIKE PROTEIN 2, ISOFORM C"/>
    <property type="match status" value="1"/>
</dbReference>
<dbReference type="PROSITE" id="PS50004">
    <property type="entry name" value="C2"/>
    <property type="match status" value="1"/>
</dbReference>
<dbReference type="SUPFAM" id="SSF49562">
    <property type="entry name" value="C2 domain (Calcium/lipid-binding domain, CaLB)"/>
    <property type="match status" value="1"/>
</dbReference>
<evidence type="ECO:0000313" key="14">
    <source>
        <dbReference type="Proteomes" id="UP001301958"/>
    </source>
</evidence>
<comment type="subcellular location">
    <subcellularLocation>
        <location evidence="1">Membrane</location>
    </subcellularLocation>
</comment>
<dbReference type="GO" id="GO:0046872">
    <property type="term" value="F:metal ion binding"/>
    <property type="evidence" value="ECO:0007669"/>
    <property type="project" value="UniProtKB-KW"/>
</dbReference>
<reference evidence="13" key="2">
    <citation type="submission" date="2023-05" db="EMBL/GenBank/DDBJ databases">
        <authorList>
            <consortium name="Lawrence Berkeley National Laboratory"/>
            <person name="Steindorff A."/>
            <person name="Hensen N."/>
            <person name="Bonometti L."/>
            <person name="Westerberg I."/>
            <person name="Brannstrom I.O."/>
            <person name="Guillou S."/>
            <person name="Cros-Aarteil S."/>
            <person name="Calhoun S."/>
            <person name="Haridas S."/>
            <person name="Kuo A."/>
            <person name="Mondo S."/>
            <person name="Pangilinan J."/>
            <person name="Riley R."/>
            <person name="Labutti K."/>
            <person name="Andreopoulos B."/>
            <person name="Lipzen A."/>
            <person name="Chen C."/>
            <person name="Yanf M."/>
            <person name="Daum C."/>
            <person name="Ng V."/>
            <person name="Clum A."/>
            <person name="Ohm R."/>
            <person name="Martin F."/>
            <person name="Silar P."/>
            <person name="Natvig D."/>
            <person name="Lalanne C."/>
            <person name="Gautier V."/>
            <person name="Ament-Velasquez S.L."/>
            <person name="Kruys A."/>
            <person name="Hutchinson M.I."/>
            <person name="Powell A.J."/>
            <person name="Barry K."/>
            <person name="Miller A.N."/>
            <person name="Grigoriev I.V."/>
            <person name="Debuchy R."/>
            <person name="Gladieux P."/>
            <person name="Thoren M.H."/>
            <person name="Johannesson H."/>
        </authorList>
    </citation>
    <scope>NUCLEOTIDE SEQUENCE</scope>
    <source>
        <strain evidence="13">CBS 990.96</strain>
    </source>
</reference>
<protein>
    <recommendedName>
        <fullName evidence="15">C2 domain-containing protein</fullName>
    </recommendedName>
</protein>
<dbReference type="EMBL" id="MU865406">
    <property type="protein sequence ID" value="KAK4224034.1"/>
    <property type="molecule type" value="Genomic_DNA"/>
</dbReference>
<dbReference type="InterPro" id="IPR051634">
    <property type="entry name" value="Extended_Synaptotagmin"/>
</dbReference>
<dbReference type="CDD" id="cd21670">
    <property type="entry name" value="SMP_ESyt"/>
    <property type="match status" value="1"/>
</dbReference>
<dbReference type="SMART" id="SM00239">
    <property type="entry name" value="C2"/>
    <property type="match status" value="1"/>
</dbReference>
<feature type="domain" description="SMP-LTD" evidence="12">
    <location>
        <begin position="5"/>
        <end position="187"/>
    </location>
</feature>
<keyword evidence="9" id="KW-0446">Lipid-binding</keyword>
<keyword evidence="10" id="KW-0472">Membrane</keyword>
<dbReference type="PANTHER" id="PTHR45761:SF1">
    <property type="entry name" value="EXTENDED SYNAPTOTAGMIN-LIKE PROTEIN 2, ISOFORM C"/>
    <property type="match status" value="1"/>
</dbReference>
<dbReference type="Pfam" id="PF17047">
    <property type="entry name" value="SMP_LBD"/>
    <property type="match status" value="1"/>
</dbReference>
<name>A0AAN7BIH5_9PEZI</name>
<dbReference type="Pfam" id="PF00168">
    <property type="entry name" value="C2"/>
    <property type="match status" value="1"/>
</dbReference>
<evidence type="ECO:0000256" key="5">
    <source>
        <dbReference type="ARBA" id="ARBA00022737"/>
    </source>
</evidence>
<gene>
    <name evidence="13" type="ORF">QBC38DRAFT_486421</name>
</gene>
<keyword evidence="4" id="KW-0479">Metal-binding</keyword>
<accession>A0AAN7BIH5</accession>
<evidence type="ECO:0000256" key="8">
    <source>
        <dbReference type="ARBA" id="ARBA00023055"/>
    </source>
</evidence>
<dbReference type="GO" id="GO:0005737">
    <property type="term" value="C:cytoplasm"/>
    <property type="evidence" value="ECO:0007669"/>
    <property type="project" value="UniProtKB-ARBA"/>
</dbReference>
<evidence type="ECO:0000259" key="12">
    <source>
        <dbReference type="PROSITE" id="PS51847"/>
    </source>
</evidence>
<evidence type="ECO:0000256" key="9">
    <source>
        <dbReference type="ARBA" id="ARBA00023121"/>
    </source>
</evidence>
<evidence type="ECO:0000313" key="13">
    <source>
        <dbReference type="EMBL" id="KAK4224034.1"/>
    </source>
</evidence>
<keyword evidence="5" id="KW-0677">Repeat</keyword>
<feature type="domain" description="C2" evidence="11">
    <location>
        <begin position="178"/>
        <end position="307"/>
    </location>
</feature>
<dbReference type="InterPro" id="IPR039010">
    <property type="entry name" value="Synaptotagmin_SMP"/>
</dbReference>
<comment type="caution">
    <text evidence="13">The sequence shown here is derived from an EMBL/GenBank/DDBJ whole genome shotgun (WGS) entry which is preliminary data.</text>
</comment>
<dbReference type="PROSITE" id="PS51847">
    <property type="entry name" value="SMP"/>
    <property type="match status" value="1"/>
</dbReference>
<evidence type="ECO:0000256" key="4">
    <source>
        <dbReference type="ARBA" id="ARBA00022723"/>
    </source>
</evidence>
<evidence type="ECO:0000256" key="1">
    <source>
        <dbReference type="ARBA" id="ARBA00004370"/>
    </source>
</evidence>
<evidence type="ECO:0000256" key="3">
    <source>
        <dbReference type="ARBA" id="ARBA00022692"/>
    </source>
</evidence>
<proteinExistence type="predicted"/>
<keyword evidence="2" id="KW-0813">Transport</keyword>
<dbReference type="InterPro" id="IPR035892">
    <property type="entry name" value="C2_domain_sf"/>
</dbReference>
<dbReference type="Proteomes" id="UP001301958">
    <property type="component" value="Unassembled WGS sequence"/>
</dbReference>
<dbReference type="InterPro" id="IPR031468">
    <property type="entry name" value="SMP_LBD"/>
</dbReference>
<evidence type="ECO:0000256" key="6">
    <source>
        <dbReference type="ARBA" id="ARBA00022837"/>
    </source>
</evidence>
<organism evidence="13 14">
    <name type="scientific">Podospora fimiseda</name>
    <dbReference type="NCBI Taxonomy" id="252190"/>
    <lineage>
        <taxon>Eukaryota</taxon>
        <taxon>Fungi</taxon>
        <taxon>Dikarya</taxon>
        <taxon>Ascomycota</taxon>
        <taxon>Pezizomycotina</taxon>
        <taxon>Sordariomycetes</taxon>
        <taxon>Sordariomycetidae</taxon>
        <taxon>Sordariales</taxon>
        <taxon>Podosporaceae</taxon>
        <taxon>Podospora</taxon>
    </lineage>
</organism>
<evidence type="ECO:0008006" key="15">
    <source>
        <dbReference type="Google" id="ProtNLM"/>
    </source>
</evidence>
<keyword evidence="3" id="KW-0812">Transmembrane</keyword>
<evidence type="ECO:0000256" key="7">
    <source>
        <dbReference type="ARBA" id="ARBA00022989"/>
    </source>
</evidence>
<dbReference type="GO" id="GO:0008289">
    <property type="term" value="F:lipid binding"/>
    <property type="evidence" value="ECO:0007669"/>
    <property type="project" value="UniProtKB-KW"/>
</dbReference>
<dbReference type="GO" id="GO:0016020">
    <property type="term" value="C:membrane"/>
    <property type="evidence" value="ECO:0007669"/>
    <property type="project" value="UniProtKB-SubCell"/>
</dbReference>
<keyword evidence="14" id="KW-1185">Reference proteome</keyword>